<dbReference type="InterPro" id="IPR000595">
    <property type="entry name" value="cNMP-bd_dom"/>
</dbReference>
<dbReference type="Pfam" id="PF01734">
    <property type="entry name" value="Patatin"/>
    <property type="match status" value="1"/>
</dbReference>
<dbReference type="GO" id="GO:0004622">
    <property type="term" value="F:phosphatidylcholine lysophospholipase activity"/>
    <property type="evidence" value="ECO:0007669"/>
    <property type="project" value="UniProtKB-EC"/>
</dbReference>
<dbReference type="PROSITE" id="PS50042">
    <property type="entry name" value="CNMP_BINDING_3"/>
    <property type="match status" value="2"/>
</dbReference>
<dbReference type="Gene3D" id="3.40.1090.10">
    <property type="entry name" value="Cytosolic phospholipase A2 catalytic domain"/>
    <property type="match status" value="1"/>
</dbReference>
<dbReference type="CDD" id="cd00038">
    <property type="entry name" value="CAP_ED"/>
    <property type="match status" value="2"/>
</dbReference>
<evidence type="ECO:0000256" key="14">
    <source>
        <dbReference type="ARBA" id="ARBA00048454"/>
    </source>
</evidence>
<evidence type="ECO:0000256" key="2">
    <source>
        <dbReference type="ARBA" id="ARBA00006636"/>
    </source>
</evidence>
<comment type="catalytic activity">
    <reaction evidence="13">
        <text>1-hexadecanoyl-sn-glycero-3-phosphate + H2O = sn-glycerol 3-phosphate + hexadecanoate + H(+)</text>
        <dbReference type="Rhea" id="RHEA:49092"/>
        <dbReference type="ChEBI" id="CHEBI:7896"/>
        <dbReference type="ChEBI" id="CHEBI:15377"/>
        <dbReference type="ChEBI" id="CHEBI:15378"/>
        <dbReference type="ChEBI" id="CHEBI:57518"/>
        <dbReference type="ChEBI" id="CHEBI:57597"/>
    </reaction>
    <physiologicalReaction direction="left-to-right" evidence="13">
        <dbReference type="Rhea" id="RHEA:49093"/>
    </physiologicalReaction>
</comment>
<feature type="region of interest" description="Disordered" evidence="17">
    <location>
        <begin position="654"/>
        <end position="706"/>
    </location>
</feature>
<evidence type="ECO:0000256" key="1">
    <source>
        <dbReference type="ARBA" id="ARBA00004643"/>
    </source>
</evidence>
<evidence type="ECO:0000256" key="10">
    <source>
        <dbReference type="ARBA" id="ARBA00023098"/>
    </source>
</evidence>
<proteinExistence type="inferred from homology"/>
<evidence type="ECO:0000256" key="7">
    <source>
        <dbReference type="ARBA" id="ARBA00022824"/>
    </source>
</evidence>
<comment type="catalytic activity">
    <reaction evidence="12">
        <text>1-(9Z-octadecenoyl)-sn-glycero-3-phosphocholine + H2O = sn-glycerol 3-phosphocholine + (9Z)-octadecenoate + H(+)</text>
        <dbReference type="Rhea" id="RHEA:40807"/>
        <dbReference type="ChEBI" id="CHEBI:15377"/>
        <dbReference type="ChEBI" id="CHEBI:15378"/>
        <dbReference type="ChEBI" id="CHEBI:16870"/>
        <dbReference type="ChEBI" id="CHEBI:28610"/>
        <dbReference type="ChEBI" id="CHEBI:30823"/>
    </reaction>
    <physiologicalReaction direction="left-to-right" evidence="12">
        <dbReference type="Rhea" id="RHEA:40808"/>
    </physiologicalReaction>
</comment>
<evidence type="ECO:0000256" key="6">
    <source>
        <dbReference type="ARBA" id="ARBA00022801"/>
    </source>
</evidence>
<name>A0A7F8RLT0_LEPWE</name>
<evidence type="ECO:0000256" key="9">
    <source>
        <dbReference type="ARBA" id="ARBA00022989"/>
    </source>
</evidence>
<evidence type="ECO:0000256" key="3">
    <source>
        <dbReference type="ARBA" id="ARBA00013274"/>
    </source>
</evidence>
<keyword evidence="5" id="KW-0812">Transmembrane</keyword>
<keyword evidence="7" id="KW-0256">Endoplasmic reticulum</keyword>
<feature type="domain" description="Cyclic nucleotide-binding" evidence="18">
    <location>
        <begin position="17"/>
        <end position="99"/>
    </location>
</feature>
<keyword evidence="4" id="KW-0597">Phosphoprotein</keyword>
<feature type="active site" description="Nucleophile" evidence="16">
    <location>
        <position position="345"/>
    </location>
</feature>
<keyword evidence="6 16" id="KW-0378">Hydrolase</keyword>
<feature type="short sequence motif" description="GXSXG" evidence="16">
    <location>
        <begin position="343"/>
        <end position="347"/>
    </location>
</feature>
<feature type="domain" description="Cyclic nucleotide-binding" evidence="18">
    <location>
        <begin position="127"/>
        <end position="232"/>
    </location>
</feature>
<feature type="short sequence motif" description="DGA/G" evidence="16">
    <location>
        <begin position="465"/>
        <end position="467"/>
    </location>
</feature>
<keyword evidence="11" id="KW-0472">Membrane</keyword>
<evidence type="ECO:0000256" key="13">
    <source>
        <dbReference type="ARBA" id="ARBA00048133"/>
    </source>
</evidence>
<evidence type="ECO:0000313" key="21">
    <source>
        <dbReference type="RefSeq" id="XP_030893763.1"/>
    </source>
</evidence>
<dbReference type="Proteomes" id="UP000245341">
    <property type="component" value="Unplaced"/>
</dbReference>
<protein>
    <recommendedName>
        <fullName evidence="3">lysophospholipase</fullName>
        <ecNumber evidence="3">3.1.1.5</ecNumber>
    </recommendedName>
</protein>
<comment type="subcellular location">
    <subcellularLocation>
        <location evidence="1">Endoplasmic reticulum membrane</location>
        <topology evidence="1">Single-pass type III membrane protein</topology>
    </subcellularLocation>
</comment>
<keyword evidence="9" id="KW-1133">Transmembrane helix</keyword>
<feature type="active site" description="Proton acceptor" evidence="16">
    <location>
        <position position="465"/>
    </location>
</feature>
<dbReference type="PROSITE" id="PS51635">
    <property type="entry name" value="PNPLA"/>
    <property type="match status" value="1"/>
</dbReference>
<dbReference type="GO" id="GO:0016042">
    <property type="term" value="P:lipid catabolic process"/>
    <property type="evidence" value="ECO:0007669"/>
    <property type="project" value="UniProtKB-UniRule"/>
</dbReference>
<dbReference type="FunFam" id="3.40.1090.10:FF:000001">
    <property type="entry name" value="neuropathy target esterase isoform X2"/>
    <property type="match status" value="1"/>
</dbReference>
<dbReference type="SUPFAM" id="SSF51206">
    <property type="entry name" value="cAMP-binding domain-like"/>
    <property type="match status" value="2"/>
</dbReference>
<comment type="catalytic activity">
    <reaction evidence="14">
        <text>a 1-acyl-sn-glycero-3-phosphocholine + H2O = sn-glycerol 3-phosphocholine + a fatty acid + H(+)</text>
        <dbReference type="Rhea" id="RHEA:15177"/>
        <dbReference type="ChEBI" id="CHEBI:15377"/>
        <dbReference type="ChEBI" id="CHEBI:15378"/>
        <dbReference type="ChEBI" id="CHEBI:16870"/>
        <dbReference type="ChEBI" id="CHEBI:28868"/>
        <dbReference type="ChEBI" id="CHEBI:58168"/>
        <dbReference type="EC" id="3.1.1.5"/>
    </reaction>
    <physiologicalReaction direction="left-to-right" evidence="14">
        <dbReference type="Rhea" id="RHEA:15178"/>
    </physiologicalReaction>
</comment>
<dbReference type="InterPro" id="IPR056556">
    <property type="entry name" value="NTE1_P-loop_dom"/>
</dbReference>
<feature type="domain" description="PNPLA" evidence="19">
    <location>
        <begin position="312"/>
        <end position="478"/>
    </location>
</feature>
<dbReference type="Pfam" id="PF00027">
    <property type="entry name" value="cNMP_binding"/>
    <property type="match status" value="2"/>
</dbReference>
<evidence type="ECO:0000256" key="4">
    <source>
        <dbReference type="ARBA" id="ARBA00022553"/>
    </source>
</evidence>
<evidence type="ECO:0000259" key="18">
    <source>
        <dbReference type="PROSITE" id="PS50042"/>
    </source>
</evidence>
<dbReference type="Pfam" id="PF24179">
    <property type="entry name" value="NTE_Ploop"/>
    <property type="match status" value="1"/>
</dbReference>
<dbReference type="RefSeq" id="XP_030893763.1">
    <property type="nucleotide sequence ID" value="XM_031037903.1"/>
</dbReference>
<evidence type="ECO:0000256" key="16">
    <source>
        <dbReference type="PROSITE-ProRule" id="PRU01161"/>
    </source>
</evidence>
<dbReference type="InterPro" id="IPR014710">
    <property type="entry name" value="RmlC-like_jellyroll"/>
</dbReference>
<evidence type="ECO:0000256" key="17">
    <source>
        <dbReference type="SAM" id="MobiDB-lite"/>
    </source>
</evidence>
<evidence type="ECO:0000256" key="8">
    <source>
        <dbReference type="ARBA" id="ARBA00022963"/>
    </source>
</evidence>
<evidence type="ECO:0000313" key="20">
    <source>
        <dbReference type="Proteomes" id="UP000245341"/>
    </source>
</evidence>
<evidence type="ECO:0000259" key="19">
    <source>
        <dbReference type="PROSITE" id="PS51635"/>
    </source>
</evidence>
<dbReference type="SMART" id="SM00100">
    <property type="entry name" value="cNMP"/>
    <property type="match status" value="2"/>
</dbReference>
<dbReference type="InterPro" id="IPR018490">
    <property type="entry name" value="cNMP-bd_dom_sf"/>
</dbReference>
<dbReference type="CDD" id="cd07225">
    <property type="entry name" value="Pat_PNPLA6_PNPLA7"/>
    <property type="match status" value="1"/>
</dbReference>
<reference evidence="21" key="1">
    <citation type="submission" date="2025-08" db="UniProtKB">
        <authorList>
            <consortium name="RefSeq"/>
        </authorList>
    </citation>
    <scope>IDENTIFICATION</scope>
    <source>
        <tissue evidence="21">Liver</tissue>
    </source>
</reference>
<dbReference type="Gene3D" id="2.60.120.10">
    <property type="entry name" value="Jelly Rolls"/>
    <property type="match status" value="2"/>
</dbReference>
<comment type="caution">
    <text evidence="16">Lacks conserved residue(s) required for the propagation of feature annotation.</text>
</comment>
<dbReference type="EC" id="3.1.1.5" evidence="3"/>
<organism evidence="20 21">
    <name type="scientific">Leptonychotes weddellii</name>
    <name type="common">Weddell seal</name>
    <name type="synonym">Otaria weddellii</name>
    <dbReference type="NCBI Taxonomy" id="9713"/>
    <lineage>
        <taxon>Eukaryota</taxon>
        <taxon>Metazoa</taxon>
        <taxon>Chordata</taxon>
        <taxon>Craniata</taxon>
        <taxon>Vertebrata</taxon>
        <taxon>Euteleostomi</taxon>
        <taxon>Mammalia</taxon>
        <taxon>Eutheria</taxon>
        <taxon>Laurasiatheria</taxon>
        <taxon>Carnivora</taxon>
        <taxon>Caniformia</taxon>
        <taxon>Pinnipedia</taxon>
        <taxon>Phocidae</taxon>
        <taxon>Monachinae</taxon>
        <taxon>Lobodontini</taxon>
        <taxon>Leptonychotes</taxon>
    </lineage>
</organism>
<dbReference type="FunFam" id="2.60.120.10:FF:000022">
    <property type="entry name" value="Patatin like phospholipase domain containing 7"/>
    <property type="match status" value="1"/>
</dbReference>
<evidence type="ECO:0000256" key="5">
    <source>
        <dbReference type="ARBA" id="ARBA00022692"/>
    </source>
</evidence>
<comment type="catalytic activity">
    <reaction evidence="15">
        <text>1-hexadecanoyl-sn-glycero-3-phosphocholine + H2O = sn-glycerol 3-phosphocholine + hexadecanoate + H(+)</text>
        <dbReference type="Rhea" id="RHEA:40435"/>
        <dbReference type="ChEBI" id="CHEBI:7896"/>
        <dbReference type="ChEBI" id="CHEBI:15377"/>
        <dbReference type="ChEBI" id="CHEBI:15378"/>
        <dbReference type="ChEBI" id="CHEBI:16870"/>
        <dbReference type="ChEBI" id="CHEBI:72998"/>
    </reaction>
    <physiologicalReaction direction="left-to-right" evidence="15">
        <dbReference type="Rhea" id="RHEA:40436"/>
    </physiologicalReaction>
</comment>
<evidence type="ECO:0000256" key="12">
    <source>
        <dbReference type="ARBA" id="ARBA00047314"/>
    </source>
</evidence>
<accession>A0A7F8RLT0</accession>
<comment type="similarity">
    <text evidence="2">Belongs to the NTE family.</text>
</comment>
<dbReference type="InterPro" id="IPR050301">
    <property type="entry name" value="NTE"/>
</dbReference>
<evidence type="ECO:0000256" key="15">
    <source>
        <dbReference type="ARBA" id="ARBA00048656"/>
    </source>
</evidence>
<evidence type="ECO:0000256" key="11">
    <source>
        <dbReference type="ARBA" id="ARBA00023136"/>
    </source>
</evidence>
<sequence length="706" mass="77340">MKDPALLSSRVLLHHAKAGTIIARQGDQDVSLHFVLWGCLHVYQRMIDKAEDVCLFVAQPGELVGQLAVLTGEPLIFTLRAQRDCTFLRISKSDFYEIMRAQPSVVLSAAHTVAARMSPFVRQMDFAIDWTAVEAGRALYRQGDRSDCTYIVLNGRLRSVIQRGSGKKELVGEYGRGDLIGVVEALTRQPRATTVHAVRDTELAKLPEGTLGHIKRRYPQVVTRLIHLLSQKILGNLQQLQGPFPGSGLGVPPHSELTNPASNLATVAVLPVCAEVPMVAFTLELQHALQAIGQWGDGGAGEGAGPGGLQWAPGFCLPCRGCSHIGVLKALEEAGVPVDLVGGTSIGSFIGALYAEERSASRTKQRAREWAKGMTSVMEPVLDLTYPVTSMFTGSAFNRSIHRVFQDKQIEDLWLPYFNVTTDITASAMRVHKDGSLWRYVRASMTLSGYLPPLCDPKDGHLLMDGGYINNLPADIARSMGAKTVIAIDVGSQDETDLSTYGDSLSGWWLLWKRLNPWADKIKVPDMAEIQSRLAYVSCVRQLEVVKSSSYCEYLRPPIDCFKTMDFGKFDQIYDVGYQYGKAVFGGWSRGDVIEKMLTDRRSADLNESRRADVLAFPSSGFTDLAEIVSRIEPPTSYVSDGCADGEESDCLTEYEEDVGPDCSRDEGGSPEGASPSTASEMEEEKSILRHRRCLPLDPPSSAAEA</sequence>
<dbReference type="SUPFAM" id="SSF52151">
    <property type="entry name" value="FabD/lysophospholipase-like"/>
    <property type="match status" value="1"/>
</dbReference>
<dbReference type="PANTHER" id="PTHR14226">
    <property type="entry name" value="NEUROPATHY TARGET ESTERASE/SWISS CHEESE D.MELANOGASTER"/>
    <property type="match status" value="1"/>
</dbReference>
<keyword evidence="10 16" id="KW-0443">Lipid metabolism</keyword>
<dbReference type="OrthoDB" id="421051at2759"/>
<dbReference type="GeneID" id="102729369"/>
<dbReference type="InterPro" id="IPR002641">
    <property type="entry name" value="PNPLA_dom"/>
</dbReference>
<dbReference type="KEGG" id="lww:102729369"/>
<dbReference type="InterPro" id="IPR016035">
    <property type="entry name" value="Acyl_Trfase/lysoPLipase"/>
</dbReference>
<keyword evidence="8 16" id="KW-0442">Lipid degradation</keyword>
<keyword evidence="20" id="KW-1185">Reference proteome</keyword>
<dbReference type="PANTHER" id="PTHR14226:SF26">
    <property type="entry name" value="PATATIN-LIKE PHOSPHOLIPASE DOMAIN-CONTAINING PROTEIN 6"/>
    <property type="match status" value="1"/>
</dbReference>
<dbReference type="FunFam" id="2.60.120.10:FF:000010">
    <property type="entry name" value="neuropathy target esterase isoform X1"/>
    <property type="match status" value="1"/>
</dbReference>
<gene>
    <name evidence="21" type="primary">LOC102729369</name>
</gene>
<dbReference type="GO" id="GO:0005789">
    <property type="term" value="C:endoplasmic reticulum membrane"/>
    <property type="evidence" value="ECO:0007669"/>
    <property type="project" value="UniProtKB-SubCell"/>
</dbReference>
<dbReference type="AlphaFoldDB" id="A0A7F8RLT0"/>